<dbReference type="EMBL" id="CAJNOJ010000017">
    <property type="protein sequence ID" value="CAF0827819.1"/>
    <property type="molecule type" value="Genomic_DNA"/>
</dbReference>
<evidence type="ECO:0000313" key="2">
    <source>
        <dbReference type="Proteomes" id="UP000663852"/>
    </source>
</evidence>
<reference evidence="1" key="1">
    <citation type="submission" date="2021-02" db="EMBL/GenBank/DDBJ databases">
        <authorList>
            <person name="Nowell W R."/>
        </authorList>
    </citation>
    <scope>NUCLEOTIDE SEQUENCE</scope>
</reference>
<name>A0A813UDZ4_ADIRI</name>
<protein>
    <submittedName>
        <fullName evidence="1">Uncharacterized protein</fullName>
    </submittedName>
</protein>
<accession>A0A813UDZ4</accession>
<dbReference type="Proteomes" id="UP000663852">
    <property type="component" value="Unassembled WGS sequence"/>
</dbReference>
<evidence type="ECO:0000313" key="1">
    <source>
        <dbReference type="EMBL" id="CAF0827819.1"/>
    </source>
</evidence>
<proteinExistence type="predicted"/>
<organism evidence="1 2">
    <name type="scientific">Adineta ricciae</name>
    <name type="common">Rotifer</name>
    <dbReference type="NCBI Taxonomy" id="249248"/>
    <lineage>
        <taxon>Eukaryota</taxon>
        <taxon>Metazoa</taxon>
        <taxon>Spiralia</taxon>
        <taxon>Gnathifera</taxon>
        <taxon>Rotifera</taxon>
        <taxon>Eurotatoria</taxon>
        <taxon>Bdelloidea</taxon>
        <taxon>Adinetida</taxon>
        <taxon>Adinetidae</taxon>
        <taxon>Adineta</taxon>
    </lineage>
</organism>
<dbReference type="AlphaFoldDB" id="A0A813UDZ4"/>
<gene>
    <name evidence="1" type="ORF">EDS130_LOCUS6185</name>
</gene>
<comment type="caution">
    <text evidence="1">The sequence shown here is derived from an EMBL/GenBank/DDBJ whole genome shotgun (WGS) entry which is preliminary data.</text>
</comment>
<sequence length="164" mass="19599">MCPRVLALFHTVDSYLYLWRKCLDIIASSQQYQVQIFNENTDVYKTIHDSEVFVVVDEIIHDEWLDFRHQITNQQQLKKHLRKRQQQQPIWINRLKTTFSKRTSIKTGQLKHSTSNSETLLITMNTNQQFTSNATSITGTITNRIEIFIPSIYRLYEHIYHNIR</sequence>